<evidence type="ECO:0000313" key="2">
    <source>
        <dbReference type="Proteomes" id="UP000597867"/>
    </source>
</evidence>
<name>A0ACC5Q4J0_DOLFA</name>
<comment type="caution">
    <text evidence="1">The sequence shown here is derived from an EMBL/GenBank/DDBJ whole genome shotgun (WGS) entry which is preliminary data.</text>
</comment>
<reference evidence="1" key="1">
    <citation type="submission" date="2020-10" db="EMBL/GenBank/DDBJ databases">
        <authorList>
            <person name="Castelo-Branco R."/>
            <person name="Eusebio N."/>
            <person name="Adriana R."/>
            <person name="Vieira A."/>
            <person name="Brugerolle De Fraissinette N."/>
            <person name="Rezende De Castro R."/>
            <person name="Schneider M.P."/>
            <person name="Vasconcelos V."/>
            <person name="Leao P.N."/>
        </authorList>
    </citation>
    <scope>NUCLEOTIDE SEQUENCE</scope>
    <source>
        <strain evidence="1">LEGE 04289</strain>
    </source>
</reference>
<evidence type="ECO:0000313" key="1">
    <source>
        <dbReference type="EMBL" id="MBE9219859.1"/>
    </source>
</evidence>
<sequence>MRILIVEDDTQLAEVLTEALTNRHYIVDVARDGEEAWDLAESMKYNLFILDVTLPKLDGMKFCQRLRNTSTTNPAYRNSGVPVLMLTARDTISDKIAGLDAGADDYVSKPFDLEELMARIRALLRRGNSTITVGLSWGKLHLNQSTYEATYDTYTISLTAKEFAILELLMANGRRVLSRSGIIEQVWSIDDSPAEETLRSHIRSLRQKLRVLGASEDLIQTVHGLGYRLKEE</sequence>
<gene>
    <name evidence="1" type="ORF">IQ222_13885</name>
</gene>
<proteinExistence type="predicted"/>
<keyword evidence="2" id="KW-1185">Reference proteome</keyword>
<protein>
    <submittedName>
        <fullName evidence="1">Response regulator transcription factor</fullName>
    </submittedName>
</protein>
<dbReference type="EMBL" id="JADEWF010000047">
    <property type="protein sequence ID" value="MBE9219859.1"/>
    <property type="molecule type" value="Genomic_DNA"/>
</dbReference>
<organism evidence="1 2">
    <name type="scientific">Dolichospermum flos-aquae LEGE 04289</name>
    <dbReference type="NCBI Taxonomy" id="1828708"/>
    <lineage>
        <taxon>Bacteria</taxon>
        <taxon>Bacillati</taxon>
        <taxon>Cyanobacteriota</taxon>
        <taxon>Cyanophyceae</taxon>
        <taxon>Nostocales</taxon>
        <taxon>Aphanizomenonaceae</taxon>
        <taxon>Dolichospermum</taxon>
    </lineage>
</organism>
<accession>A0ACC5Q4J0</accession>
<dbReference type="Proteomes" id="UP000597867">
    <property type="component" value="Unassembled WGS sequence"/>
</dbReference>